<keyword evidence="11" id="KW-1006">Bacterial flagellum protein export</keyword>
<sequence length="507" mass="54692">MNIQRFIAPTSREALDKARAVFGENTLILSNRPTANGVEVMATSEDVLDQGSTTSPGLRAAIQAREADETRAPKPSTKPPMPLETLLKQSSPAPKANPRQTVAEDTEQLAMSTLSFQNYVRERMLRRRNEELSGELSPESLPTFARKKQAMAAREHAPMSSSPAVVKHNPLRGLAVDLTAEMASKSSAPAVAAPALMNELQSVKDLIEERFNTLTWMNQTRANPLHSNMMLKLLRAGYSPALSRAIMEHLPQETGPADAMKWLVQVLERNLRTDSADAPIWEKGGVFALVGSTGVGKTTTAAKLAALCAAKHGPNNVGLITLDTYRVGGHDQLRAYGRMLGVVAHLAHDKAALQDLLGLLAGKKMVIIDTTGVAPRDPRKDDILEVLNLPGIQHLLVANAGAHGDTLDEALAAFKRVGCKQAILSKVDEAVKLAPALDALIRHQLVLRGITNGQRVPEDLTRAQASDLVATSMRAHTKSAFDPSTLDMEFYFTDSSLARSAHGALHA</sequence>
<evidence type="ECO:0000313" key="18">
    <source>
        <dbReference type="Proteomes" id="UP000053300"/>
    </source>
</evidence>
<evidence type="ECO:0000256" key="10">
    <source>
        <dbReference type="ARBA" id="ARBA00023136"/>
    </source>
</evidence>
<dbReference type="GO" id="GO:0005047">
    <property type="term" value="F:signal recognition particle binding"/>
    <property type="evidence" value="ECO:0007669"/>
    <property type="project" value="TreeGrafter"/>
</dbReference>
<keyword evidence="17" id="KW-0966">Cell projection</keyword>
<dbReference type="GO" id="GO:0005886">
    <property type="term" value="C:plasma membrane"/>
    <property type="evidence" value="ECO:0007669"/>
    <property type="project" value="UniProtKB-SubCell"/>
</dbReference>
<dbReference type="RefSeq" id="WP_058879497.1">
    <property type="nucleotide sequence ID" value="NZ_LPXH01000014.1"/>
</dbReference>
<evidence type="ECO:0000256" key="3">
    <source>
        <dbReference type="ARBA" id="ARBA00014919"/>
    </source>
</evidence>
<dbReference type="AlphaFoldDB" id="A0A0W7Z5Q9"/>
<accession>A0A1V3TRG5</accession>
<evidence type="ECO:0000256" key="1">
    <source>
        <dbReference type="ARBA" id="ARBA00004413"/>
    </source>
</evidence>
<feature type="domain" description="SRP54-type proteins GTP-binding" evidence="16">
    <location>
        <begin position="284"/>
        <end position="474"/>
    </location>
</feature>
<dbReference type="GO" id="GO:0044781">
    <property type="term" value="P:bacterial-type flagellum organization"/>
    <property type="evidence" value="ECO:0007669"/>
    <property type="project" value="UniProtKB-UniRule"/>
</dbReference>
<keyword evidence="17" id="KW-0969">Cilium</keyword>
<feature type="domain" description="AAA+ ATPase" evidence="15">
    <location>
        <begin position="283"/>
        <end position="428"/>
    </location>
</feature>
<evidence type="ECO:0000259" key="16">
    <source>
        <dbReference type="SMART" id="SM00962"/>
    </source>
</evidence>
<reference evidence="17 18" key="1">
    <citation type="submission" date="2015-12" db="EMBL/GenBank/DDBJ databases">
        <title>Complete genome sequence of a multi-drug resistant strain Acidovorax sp. 12322-1.</title>
        <authorList>
            <person name="Ming D."/>
            <person name="Wang M."/>
            <person name="Hu S."/>
            <person name="Zhou Y."/>
            <person name="Jiang T."/>
        </authorList>
    </citation>
    <scope>NUCLEOTIDE SEQUENCE [LARGE SCALE GENOMIC DNA]</scope>
    <source>
        <strain evidence="17 18">12322-1</strain>
    </source>
</reference>
<accession>A0A0W7Z5Q9</accession>
<evidence type="ECO:0000256" key="8">
    <source>
        <dbReference type="ARBA" id="ARBA00022927"/>
    </source>
</evidence>
<dbReference type="STRING" id="225992.B5M06_04330"/>
<dbReference type="Gene3D" id="3.40.50.300">
    <property type="entry name" value="P-loop containing nucleotide triphosphate hydrolases"/>
    <property type="match status" value="1"/>
</dbReference>
<keyword evidence="4" id="KW-0813">Transport</keyword>
<evidence type="ECO:0000256" key="6">
    <source>
        <dbReference type="ARBA" id="ARBA00022741"/>
    </source>
</evidence>
<dbReference type="InterPro" id="IPR027417">
    <property type="entry name" value="P-loop_NTPase"/>
</dbReference>
<dbReference type="InterPro" id="IPR000897">
    <property type="entry name" value="SRP54_GTPase_dom"/>
</dbReference>
<feature type="region of interest" description="Disordered" evidence="14">
    <location>
        <begin position="64"/>
        <end position="104"/>
    </location>
</feature>
<keyword evidence="7" id="KW-1005">Bacterial flagellum biogenesis</keyword>
<dbReference type="FunFam" id="3.40.50.300:FF:000695">
    <property type="entry name" value="Flagellar biosynthesis regulator FlhF"/>
    <property type="match status" value="1"/>
</dbReference>
<dbReference type="Gene3D" id="1.20.120.1380">
    <property type="entry name" value="Flagellar FlhF biosynthesis protein, N domain"/>
    <property type="match status" value="1"/>
</dbReference>
<keyword evidence="8" id="KW-0653">Protein transport</keyword>
<dbReference type="GO" id="GO:0005525">
    <property type="term" value="F:GTP binding"/>
    <property type="evidence" value="ECO:0007669"/>
    <property type="project" value="UniProtKB-UniRule"/>
</dbReference>
<evidence type="ECO:0000313" key="17">
    <source>
        <dbReference type="EMBL" id="KUF42463.1"/>
    </source>
</evidence>
<dbReference type="CDD" id="cd17873">
    <property type="entry name" value="FlhF"/>
    <property type="match status" value="1"/>
</dbReference>
<evidence type="ECO:0000256" key="12">
    <source>
        <dbReference type="ARBA" id="ARBA00025337"/>
    </source>
</evidence>
<evidence type="ECO:0000256" key="4">
    <source>
        <dbReference type="ARBA" id="ARBA00022448"/>
    </source>
</evidence>
<dbReference type="GO" id="GO:0006614">
    <property type="term" value="P:SRP-dependent cotranslational protein targeting to membrane"/>
    <property type="evidence" value="ECO:0007669"/>
    <property type="project" value="UniProtKB-UniRule"/>
</dbReference>
<comment type="caution">
    <text evidence="17">The sequence shown here is derived from an EMBL/GenBank/DDBJ whole genome shotgun (WGS) entry which is preliminary data.</text>
</comment>
<comment type="subcellular location">
    <subcellularLocation>
        <location evidence="1">Cell membrane</location>
        <topology evidence="1">Peripheral membrane protein</topology>
        <orientation evidence="1">Cytoplasmic side</orientation>
    </subcellularLocation>
</comment>
<dbReference type="SUPFAM" id="SSF52540">
    <property type="entry name" value="P-loop containing nucleoside triphosphate hydrolases"/>
    <property type="match status" value="1"/>
</dbReference>
<organism evidence="17 18">
    <name type="scientific">Comamonas kerstersii</name>
    <dbReference type="NCBI Taxonomy" id="225992"/>
    <lineage>
        <taxon>Bacteria</taxon>
        <taxon>Pseudomonadati</taxon>
        <taxon>Pseudomonadota</taxon>
        <taxon>Betaproteobacteria</taxon>
        <taxon>Burkholderiales</taxon>
        <taxon>Comamonadaceae</taxon>
        <taxon>Comamonas</taxon>
    </lineage>
</organism>
<keyword evidence="5" id="KW-1003">Cell membrane</keyword>
<evidence type="ECO:0000256" key="7">
    <source>
        <dbReference type="ARBA" id="ARBA00022795"/>
    </source>
</evidence>
<keyword evidence="9" id="KW-0342">GTP-binding</keyword>
<evidence type="ECO:0000256" key="13">
    <source>
        <dbReference type="NCBIfam" id="TIGR03499"/>
    </source>
</evidence>
<keyword evidence="17" id="KW-0282">Flagellum</keyword>
<dbReference type="GO" id="GO:0015031">
    <property type="term" value="P:protein transport"/>
    <property type="evidence" value="ECO:0007669"/>
    <property type="project" value="UniProtKB-KW"/>
</dbReference>
<dbReference type="Proteomes" id="UP000053300">
    <property type="component" value="Unassembled WGS sequence"/>
</dbReference>
<dbReference type="EMBL" id="LPXH01000014">
    <property type="protein sequence ID" value="KUF42463.1"/>
    <property type="molecule type" value="Genomic_DNA"/>
</dbReference>
<dbReference type="GO" id="GO:0003924">
    <property type="term" value="F:GTPase activity"/>
    <property type="evidence" value="ECO:0007669"/>
    <property type="project" value="UniProtKB-UniRule"/>
</dbReference>
<dbReference type="Pfam" id="PF00448">
    <property type="entry name" value="SRP54"/>
    <property type="match status" value="1"/>
</dbReference>
<evidence type="ECO:0000259" key="15">
    <source>
        <dbReference type="SMART" id="SM00382"/>
    </source>
</evidence>
<comment type="function">
    <text evidence="12">Necessary for flagellar biosynthesis. May be involved in translocation of the flagellum.</text>
</comment>
<keyword evidence="10" id="KW-0472">Membrane</keyword>
<name>A0A0W7Z5Q9_9BURK</name>
<dbReference type="InterPro" id="IPR020006">
    <property type="entry name" value="FlhF"/>
</dbReference>
<keyword evidence="18" id="KW-1185">Reference proteome</keyword>
<protein>
    <recommendedName>
        <fullName evidence="3 13">Flagellar biosynthesis protein FlhF</fullName>
    </recommendedName>
</protein>
<dbReference type="SMART" id="SM00382">
    <property type="entry name" value="AAA"/>
    <property type="match status" value="1"/>
</dbReference>
<keyword evidence="6" id="KW-0547">Nucleotide-binding</keyword>
<dbReference type="PANTHER" id="PTHR43134:SF3">
    <property type="entry name" value="FLAGELLAR BIOSYNTHESIS PROTEIN FLHF"/>
    <property type="match status" value="1"/>
</dbReference>
<dbReference type="InterPro" id="IPR047040">
    <property type="entry name" value="FlhF__GTPase_dom"/>
</dbReference>
<proteinExistence type="inferred from homology"/>
<gene>
    <name evidence="17" type="ORF">AS359_12280</name>
</gene>
<dbReference type="SMART" id="SM00962">
    <property type="entry name" value="SRP54"/>
    <property type="match status" value="1"/>
</dbReference>
<evidence type="ECO:0000256" key="11">
    <source>
        <dbReference type="ARBA" id="ARBA00023225"/>
    </source>
</evidence>
<evidence type="ECO:0000256" key="9">
    <source>
        <dbReference type="ARBA" id="ARBA00023134"/>
    </source>
</evidence>
<evidence type="ECO:0000256" key="14">
    <source>
        <dbReference type="SAM" id="MobiDB-lite"/>
    </source>
</evidence>
<dbReference type="NCBIfam" id="TIGR03499">
    <property type="entry name" value="FlhF"/>
    <property type="match status" value="1"/>
</dbReference>
<dbReference type="PANTHER" id="PTHR43134">
    <property type="entry name" value="SIGNAL RECOGNITION PARTICLE RECEPTOR SUBUNIT ALPHA"/>
    <property type="match status" value="1"/>
</dbReference>
<comment type="similarity">
    <text evidence="2">Belongs to the GTP-binding SRP family.</text>
</comment>
<evidence type="ECO:0000256" key="2">
    <source>
        <dbReference type="ARBA" id="ARBA00008531"/>
    </source>
</evidence>
<evidence type="ECO:0000256" key="5">
    <source>
        <dbReference type="ARBA" id="ARBA00022475"/>
    </source>
</evidence>
<dbReference type="InterPro" id="IPR003593">
    <property type="entry name" value="AAA+_ATPase"/>
</dbReference>